<dbReference type="EMBL" id="JAUKUD010000003">
    <property type="protein sequence ID" value="KAK0750670.1"/>
    <property type="molecule type" value="Genomic_DNA"/>
</dbReference>
<evidence type="ECO:0000313" key="1">
    <source>
        <dbReference type="EMBL" id="KAK0750670.1"/>
    </source>
</evidence>
<organism evidence="1 2">
    <name type="scientific">Schizothecium vesticola</name>
    <dbReference type="NCBI Taxonomy" id="314040"/>
    <lineage>
        <taxon>Eukaryota</taxon>
        <taxon>Fungi</taxon>
        <taxon>Dikarya</taxon>
        <taxon>Ascomycota</taxon>
        <taxon>Pezizomycotina</taxon>
        <taxon>Sordariomycetes</taxon>
        <taxon>Sordariomycetidae</taxon>
        <taxon>Sordariales</taxon>
        <taxon>Schizotheciaceae</taxon>
        <taxon>Schizothecium</taxon>
    </lineage>
</organism>
<proteinExistence type="predicted"/>
<dbReference type="AlphaFoldDB" id="A0AA40F3Q6"/>
<evidence type="ECO:0000313" key="2">
    <source>
        <dbReference type="Proteomes" id="UP001172155"/>
    </source>
</evidence>
<reference evidence="1" key="1">
    <citation type="submission" date="2023-06" db="EMBL/GenBank/DDBJ databases">
        <title>Genome-scale phylogeny and comparative genomics of the fungal order Sordariales.</title>
        <authorList>
            <consortium name="Lawrence Berkeley National Laboratory"/>
            <person name="Hensen N."/>
            <person name="Bonometti L."/>
            <person name="Westerberg I."/>
            <person name="Brannstrom I.O."/>
            <person name="Guillou S."/>
            <person name="Cros-Aarteil S."/>
            <person name="Calhoun S."/>
            <person name="Haridas S."/>
            <person name="Kuo A."/>
            <person name="Mondo S."/>
            <person name="Pangilinan J."/>
            <person name="Riley R."/>
            <person name="LaButti K."/>
            <person name="Andreopoulos B."/>
            <person name="Lipzen A."/>
            <person name="Chen C."/>
            <person name="Yanf M."/>
            <person name="Daum C."/>
            <person name="Ng V."/>
            <person name="Clum A."/>
            <person name="Steindorff A."/>
            <person name="Ohm R."/>
            <person name="Martin F."/>
            <person name="Silar P."/>
            <person name="Natvig D."/>
            <person name="Lalanne C."/>
            <person name="Gautier V."/>
            <person name="Ament-velasquez S.L."/>
            <person name="Kruys A."/>
            <person name="Hutchinson M.I."/>
            <person name="Powell A.J."/>
            <person name="Barry K."/>
            <person name="Miller A.N."/>
            <person name="Grigoriev I.V."/>
            <person name="Debuchy R."/>
            <person name="Gladieux P."/>
            <person name="Thoren M.H."/>
            <person name="Johannesson H."/>
        </authorList>
    </citation>
    <scope>NUCLEOTIDE SEQUENCE</scope>
    <source>
        <strain evidence="1">SMH3187-1</strain>
    </source>
</reference>
<gene>
    <name evidence="1" type="ORF">B0T18DRAFT_409391</name>
</gene>
<sequence>MGSHCSSNLQFYLLIPSIAPTPTPFKMMFAQAIYIVAYAAALATAATTPHPPLSGEELFKRDACNARCGDSTLGATCALGASCCIRRCQSACGQRTGRCEGFLGTTCVCYG</sequence>
<dbReference type="Proteomes" id="UP001172155">
    <property type="component" value="Unassembled WGS sequence"/>
</dbReference>
<accession>A0AA40F3Q6</accession>
<keyword evidence="2" id="KW-1185">Reference proteome</keyword>
<comment type="caution">
    <text evidence="1">The sequence shown here is derived from an EMBL/GenBank/DDBJ whole genome shotgun (WGS) entry which is preliminary data.</text>
</comment>
<protein>
    <submittedName>
        <fullName evidence="1">Uncharacterized protein</fullName>
    </submittedName>
</protein>
<name>A0AA40F3Q6_9PEZI</name>